<accession>A0A8T9C9R1</accession>
<dbReference type="InterPro" id="IPR023213">
    <property type="entry name" value="CAT-like_dom_sf"/>
</dbReference>
<comment type="caution">
    <text evidence="2">The sequence shown here is derived from an EMBL/GenBank/DDBJ whole genome shotgun (WGS) entry which is preliminary data.</text>
</comment>
<dbReference type="EMBL" id="QGMK01000667">
    <property type="protein sequence ID" value="TVY80530.1"/>
    <property type="molecule type" value="Genomic_DNA"/>
</dbReference>
<dbReference type="PANTHER" id="PTHR31896:SF64">
    <property type="entry name" value="TRICHOTHECENE 3-O-ACETYLTRANSFERASE"/>
    <property type="match status" value="1"/>
</dbReference>
<name>A0A8T9C9R1_9HELO</name>
<organism evidence="2 3">
    <name type="scientific">Lachnellula suecica</name>
    <dbReference type="NCBI Taxonomy" id="602035"/>
    <lineage>
        <taxon>Eukaryota</taxon>
        <taxon>Fungi</taxon>
        <taxon>Dikarya</taxon>
        <taxon>Ascomycota</taxon>
        <taxon>Pezizomycotina</taxon>
        <taxon>Leotiomycetes</taxon>
        <taxon>Helotiales</taxon>
        <taxon>Lachnaceae</taxon>
        <taxon>Lachnellula</taxon>
    </lineage>
</organism>
<dbReference type="Pfam" id="PF02458">
    <property type="entry name" value="Transferase"/>
    <property type="match status" value="1"/>
</dbReference>
<dbReference type="InterPro" id="IPR051283">
    <property type="entry name" value="Sec_Metabolite_Acyltrans"/>
</dbReference>
<dbReference type="Proteomes" id="UP000469558">
    <property type="component" value="Unassembled WGS sequence"/>
</dbReference>
<dbReference type="AlphaFoldDB" id="A0A8T9C9R1"/>
<reference evidence="2 3" key="1">
    <citation type="submission" date="2018-05" db="EMBL/GenBank/DDBJ databases">
        <title>Genome sequencing and assembly of the regulated plant pathogen Lachnellula willkommii and related sister species for the development of diagnostic species identification markers.</title>
        <authorList>
            <person name="Giroux E."/>
            <person name="Bilodeau G."/>
        </authorList>
    </citation>
    <scope>NUCLEOTIDE SEQUENCE [LARGE SCALE GENOMIC DNA]</scope>
    <source>
        <strain evidence="2 3">CBS 268.59</strain>
    </source>
</reference>
<evidence type="ECO:0000256" key="1">
    <source>
        <dbReference type="ARBA" id="ARBA00022679"/>
    </source>
</evidence>
<keyword evidence="1" id="KW-0808">Transferase</keyword>
<sequence length="451" mass="49472">MGSEAFLGDLEEYCFPSSDAVHQLAAVDSALPPIYSRRVFIFSDIEAQGLNQSRSEAIRVLCHALHTTVEEFPVLANSVSMSSGTWKFLPGQARLHIRELPMSFEGLKNENFATSLLKADVLASVPGMIDFEQEWDCCRFQATFIQGGLLLSVSINHLAMDGISITRVVRALARNSCIPPKPSQENSVAAFDRSRLSSSSSVPDIAKIPAYIILSEAFDFATRTAGSISTRMYQFTEQTLAQLKSDCSLLLPPKSWISTQNAVCALVFRQIIKARLAAGILKPTDKVQYSFAVEFRNIIEPPLPADFVGNAVLFTATTFIPVCDLVAPEGLSLAAAAVRRAIQEVDAAYVDNFIAVIKSLPDPRALNFYGAVNGKTTAITSTSYKNFVMPSDWHLSLGKYEAMRLLDGGLGDGMFVIMPVRETGWEVIATLASPAMDVFEDKEWNKYARRV</sequence>
<keyword evidence="3" id="KW-1185">Reference proteome</keyword>
<protein>
    <submittedName>
        <fullName evidence="2">O-acetyltransferase pyr7</fullName>
    </submittedName>
</protein>
<proteinExistence type="predicted"/>
<dbReference type="GO" id="GO:0016740">
    <property type="term" value="F:transferase activity"/>
    <property type="evidence" value="ECO:0007669"/>
    <property type="project" value="UniProtKB-KW"/>
</dbReference>
<evidence type="ECO:0000313" key="2">
    <source>
        <dbReference type="EMBL" id="TVY80530.1"/>
    </source>
</evidence>
<dbReference type="Gene3D" id="3.30.559.10">
    <property type="entry name" value="Chloramphenicol acetyltransferase-like domain"/>
    <property type="match status" value="2"/>
</dbReference>
<gene>
    <name evidence="2" type="primary">pyr7</name>
    <name evidence="2" type="ORF">LSUE1_G003421</name>
</gene>
<evidence type="ECO:0000313" key="3">
    <source>
        <dbReference type="Proteomes" id="UP000469558"/>
    </source>
</evidence>
<dbReference type="OrthoDB" id="671439at2759"/>
<dbReference type="PANTHER" id="PTHR31896">
    <property type="entry name" value="FAMILY REGULATORY PROTEIN, PUTATIVE (AFU_ORTHOLOGUE AFUA_3G14730)-RELATED"/>
    <property type="match status" value="1"/>
</dbReference>